<reference evidence="1" key="1">
    <citation type="journal article" date="2021" name="Environ. Microbiol.">
        <title>Gene family expansions and transcriptome signatures uncover fungal adaptations to wood decay.</title>
        <authorList>
            <person name="Hage H."/>
            <person name="Miyauchi S."/>
            <person name="Viragh M."/>
            <person name="Drula E."/>
            <person name="Min B."/>
            <person name="Chaduli D."/>
            <person name="Navarro D."/>
            <person name="Favel A."/>
            <person name="Norest M."/>
            <person name="Lesage-Meessen L."/>
            <person name="Balint B."/>
            <person name="Merenyi Z."/>
            <person name="de Eugenio L."/>
            <person name="Morin E."/>
            <person name="Martinez A.T."/>
            <person name="Baldrian P."/>
            <person name="Stursova M."/>
            <person name="Martinez M.J."/>
            <person name="Novotny C."/>
            <person name="Magnuson J.K."/>
            <person name="Spatafora J.W."/>
            <person name="Maurice S."/>
            <person name="Pangilinan J."/>
            <person name="Andreopoulos W."/>
            <person name="LaButti K."/>
            <person name="Hundley H."/>
            <person name="Na H."/>
            <person name="Kuo A."/>
            <person name="Barry K."/>
            <person name="Lipzen A."/>
            <person name="Henrissat B."/>
            <person name="Riley R."/>
            <person name="Ahrendt S."/>
            <person name="Nagy L.G."/>
            <person name="Grigoriev I.V."/>
            <person name="Martin F."/>
            <person name="Rosso M.N."/>
        </authorList>
    </citation>
    <scope>NUCLEOTIDE SEQUENCE</scope>
    <source>
        <strain evidence="1">CBS 384.51</strain>
    </source>
</reference>
<proteinExistence type="predicted"/>
<dbReference type="EMBL" id="MU274913">
    <property type="protein sequence ID" value="KAI0088522.1"/>
    <property type="molecule type" value="Genomic_DNA"/>
</dbReference>
<gene>
    <name evidence="1" type="ORF">BDY19DRAFT_891109</name>
</gene>
<keyword evidence="2" id="KW-1185">Reference proteome</keyword>
<dbReference type="Proteomes" id="UP001055072">
    <property type="component" value="Unassembled WGS sequence"/>
</dbReference>
<name>A0ACB8U2D7_9APHY</name>
<organism evidence="1 2">
    <name type="scientific">Irpex rosettiformis</name>
    <dbReference type="NCBI Taxonomy" id="378272"/>
    <lineage>
        <taxon>Eukaryota</taxon>
        <taxon>Fungi</taxon>
        <taxon>Dikarya</taxon>
        <taxon>Basidiomycota</taxon>
        <taxon>Agaricomycotina</taxon>
        <taxon>Agaricomycetes</taxon>
        <taxon>Polyporales</taxon>
        <taxon>Irpicaceae</taxon>
        <taxon>Irpex</taxon>
    </lineage>
</organism>
<sequence length="501" mass="54551">MAHRNAGEALWKLAGLPAGKLSRLNLSMNPDPAVDSSFRLGTAAQTSIGLSALSAAYFHELRTGVQQDVQVDARRAVLEFKSEAYYTMDDQRPAGDLFDPLAGTYKTKDDNWVRIHTNFPHHRDGILSVLQCPGTNDAVASALLDWDSFKFEEEAARCGLVATAYRAFDQWDSSPQGKALEGASPVVIRKVAEAPKRDVPTIPPSMPLDGVRVLDLTRVLAGPICGRTLAGHGADVLLVTSPKLPDLPFLDADTSRGKRTTQLDLTSQDDRDKLTSLIKDTDVFLQAYRPGGLAEKGFDVDDIVRLKKGKGVVYASLRAYGWEGPWKDRRGFDSLVQTAMGFNHAEAEAYLSFRNGGKVDMKVAPRAFPMQALDHAAGYLLAFGINAALCKTVTEGGSWEVQVSLAAVGNWIRSLGRLDPQVAFGEGKPLPPRSVPQDQEIAAIAVELNQSIADGIQKIIPEGRKRMSAVRHSAKLSETPVRVGEASMRLNANTPRWLDRI</sequence>
<protein>
    <submittedName>
        <fullName evidence="1">CoA-transferase family III domain-containing protein</fullName>
    </submittedName>
</protein>
<evidence type="ECO:0000313" key="1">
    <source>
        <dbReference type="EMBL" id="KAI0088522.1"/>
    </source>
</evidence>
<evidence type="ECO:0000313" key="2">
    <source>
        <dbReference type="Proteomes" id="UP001055072"/>
    </source>
</evidence>
<comment type="caution">
    <text evidence="1">The sequence shown here is derived from an EMBL/GenBank/DDBJ whole genome shotgun (WGS) entry which is preliminary data.</text>
</comment>
<accession>A0ACB8U2D7</accession>